<evidence type="ECO:0000256" key="8">
    <source>
        <dbReference type="ARBA" id="ARBA00023277"/>
    </source>
</evidence>
<keyword evidence="3 9" id="KW-0547">Nucleotide-binding</keyword>
<comment type="caution">
    <text evidence="13">The sequence shown here is derived from an EMBL/GenBank/DDBJ whole genome shotgun (WGS) entry which is preliminary data.</text>
</comment>
<dbReference type="InterPro" id="IPR031640">
    <property type="entry name" value="Glu_dehyd_C"/>
</dbReference>
<feature type="binding site" evidence="9">
    <location>
        <begin position="203"/>
        <end position="204"/>
    </location>
    <ligand>
        <name>NADP(+)</name>
        <dbReference type="ChEBI" id="CHEBI:58349"/>
    </ligand>
</feature>
<comment type="caution">
    <text evidence="9">Lacks conserved residue(s) required for the propagation of feature annotation.</text>
</comment>
<feature type="binding site" evidence="9">
    <location>
        <position position="113"/>
    </location>
    <ligand>
        <name>substrate</name>
    </ligand>
</feature>
<dbReference type="GO" id="GO:0019595">
    <property type="term" value="P:non-phosphorylated glucose catabolic process"/>
    <property type="evidence" value="ECO:0007669"/>
    <property type="project" value="UniProtKB-UniRule"/>
</dbReference>
<dbReference type="Gene3D" id="3.90.180.10">
    <property type="entry name" value="Medium-chain alcohol dehydrogenases, catalytic domain"/>
    <property type="match status" value="1"/>
</dbReference>
<protein>
    <recommendedName>
        <fullName evidence="9">Glucose 1-dehydrogenase</fullName>
        <shortName evidence="9">GDH</shortName>
        <shortName evidence="9">GlcDH</shortName>
        <ecNumber evidence="9">1.1.1.47</ecNumber>
    </recommendedName>
</protein>
<comment type="catalytic activity">
    <reaction evidence="9">
        <text>D-glucose + NAD(+) = D-glucono-1,5-lactone + NADH + H(+)</text>
        <dbReference type="Rhea" id="RHEA:14293"/>
        <dbReference type="ChEBI" id="CHEBI:4167"/>
        <dbReference type="ChEBI" id="CHEBI:15378"/>
        <dbReference type="ChEBI" id="CHEBI:16217"/>
        <dbReference type="ChEBI" id="CHEBI:57540"/>
        <dbReference type="ChEBI" id="CHEBI:57945"/>
        <dbReference type="EC" id="1.1.1.47"/>
    </reaction>
</comment>
<dbReference type="PANTHER" id="PTHR43189:SF2">
    <property type="entry name" value="GLUCOSE 1-DEHYDROGENASE"/>
    <property type="match status" value="1"/>
</dbReference>
<dbReference type="GO" id="GO:0070403">
    <property type="term" value="F:NAD+ binding"/>
    <property type="evidence" value="ECO:0007669"/>
    <property type="project" value="UniProtKB-UniRule"/>
</dbReference>
<keyword evidence="8 9" id="KW-0119">Carbohydrate metabolism</keyword>
<dbReference type="Pfam" id="PF16912">
    <property type="entry name" value="Glu_dehyd_C"/>
    <property type="match status" value="1"/>
</dbReference>
<dbReference type="EMBL" id="WUUS01000005">
    <property type="protein sequence ID" value="MXR41492.1"/>
    <property type="molecule type" value="Genomic_DNA"/>
</dbReference>
<feature type="domain" description="Glucose dehydrogenase C-terminal" evidence="12">
    <location>
        <begin position="142"/>
        <end position="350"/>
    </location>
</feature>
<evidence type="ECO:0000313" key="14">
    <source>
        <dbReference type="Proteomes" id="UP000437065"/>
    </source>
</evidence>
<keyword evidence="14" id="KW-1185">Reference proteome</keyword>
<comment type="cofactor">
    <cofactor evidence="1">
        <name>Zn(2+)</name>
        <dbReference type="ChEBI" id="CHEBI:29105"/>
    </cofactor>
</comment>
<feature type="binding site" evidence="9">
    <location>
        <begin position="180"/>
        <end position="183"/>
    </location>
    <ligand>
        <name>NADP(+)</name>
        <dbReference type="ChEBI" id="CHEBI:58349"/>
    </ligand>
</feature>
<evidence type="ECO:0000259" key="11">
    <source>
        <dbReference type="Pfam" id="PF08240"/>
    </source>
</evidence>
<dbReference type="OrthoDB" id="41394at2157"/>
<dbReference type="Pfam" id="PF08240">
    <property type="entry name" value="ADH_N"/>
    <property type="match status" value="1"/>
</dbReference>
<dbReference type="AlphaFoldDB" id="A0A6B0SYT3"/>
<evidence type="ECO:0000256" key="1">
    <source>
        <dbReference type="ARBA" id="ARBA00001947"/>
    </source>
</evidence>
<evidence type="ECO:0000256" key="6">
    <source>
        <dbReference type="ARBA" id="ARBA00023002"/>
    </source>
</evidence>
<dbReference type="GO" id="GO:0047936">
    <property type="term" value="F:glucose 1-dehydrogenase [NAD(P)+] activity"/>
    <property type="evidence" value="ECO:0007669"/>
    <property type="project" value="UniProtKB-UniRule"/>
</dbReference>
<dbReference type="GO" id="GO:0005536">
    <property type="term" value="F:D-glucose binding"/>
    <property type="evidence" value="ECO:0007669"/>
    <property type="project" value="UniProtKB-UniRule"/>
</dbReference>
<dbReference type="RefSeq" id="WP_159666022.1">
    <property type="nucleotide sequence ID" value="NZ_WUUS01000005.1"/>
</dbReference>
<evidence type="ECO:0000256" key="4">
    <source>
        <dbReference type="ARBA" id="ARBA00022833"/>
    </source>
</evidence>
<name>A0A6B0SYT3_9EURY</name>
<dbReference type="InterPro" id="IPR036291">
    <property type="entry name" value="NAD(P)-bd_dom_sf"/>
</dbReference>
<dbReference type="Proteomes" id="UP000437065">
    <property type="component" value="Unassembled WGS sequence"/>
</dbReference>
<dbReference type="GO" id="GO:0070401">
    <property type="term" value="F:NADP+ binding"/>
    <property type="evidence" value="ECO:0007669"/>
    <property type="project" value="UniProtKB-UniRule"/>
</dbReference>
<evidence type="ECO:0000259" key="12">
    <source>
        <dbReference type="Pfam" id="PF16912"/>
    </source>
</evidence>
<evidence type="ECO:0000256" key="7">
    <source>
        <dbReference type="ARBA" id="ARBA00023027"/>
    </source>
</evidence>
<feature type="binding site" evidence="9">
    <location>
        <position position="40"/>
    </location>
    <ligand>
        <name>substrate</name>
    </ligand>
</feature>
<comment type="similarity">
    <text evidence="9">Belongs to the zinc-containing alcohol dehydrogenase family. Glucose 1-dehydrogenase subfamily.</text>
</comment>
<feature type="binding site" evidence="9">
    <location>
        <position position="149"/>
    </location>
    <ligand>
        <name>substrate</name>
    </ligand>
</feature>
<gene>
    <name evidence="9" type="primary">gdh</name>
    <name evidence="13" type="ORF">GRX01_09095</name>
</gene>
<dbReference type="Gene3D" id="3.40.50.720">
    <property type="entry name" value="NAD(P)-binding Rossmann-like Domain"/>
    <property type="match status" value="1"/>
</dbReference>
<keyword evidence="5 9" id="KW-0521">NADP</keyword>
<feature type="region of interest" description="Disordered" evidence="10">
    <location>
        <begin position="1"/>
        <end position="26"/>
    </location>
</feature>
<comment type="function">
    <text evidence="9">Catalyzes the NAD(P)(+)-dependent oxidation of D-glucose to D-gluconate via gluconolactone. Can utilize both NAD(+) and NADP(+) as electron acceptor. Is involved in the degradation of glucose through a modified Entner-Doudoroff pathway.</text>
</comment>
<evidence type="ECO:0000256" key="10">
    <source>
        <dbReference type="SAM" id="MobiDB-lite"/>
    </source>
</evidence>
<keyword evidence="2 9" id="KW-0479">Metal-binding</keyword>
<dbReference type="EC" id="1.1.1.47" evidence="9"/>
<dbReference type="CDD" id="cd08230">
    <property type="entry name" value="glucose_DH"/>
    <property type="match status" value="1"/>
</dbReference>
<dbReference type="PANTHER" id="PTHR43189">
    <property type="entry name" value="ZINC-TYPE ALCOHOL DEHYDROGENASE-LIKE PROTEIN C1198.01-RELATED"/>
    <property type="match status" value="1"/>
</dbReference>
<organism evidence="13 14">
    <name type="scientific">Halobaculum saliterrae</name>
    <dbReference type="NCBI Taxonomy" id="2073113"/>
    <lineage>
        <taxon>Archaea</taxon>
        <taxon>Methanobacteriati</taxon>
        <taxon>Methanobacteriota</taxon>
        <taxon>Stenosarchaea group</taxon>
        <taxon>Halobacteria</taxon>
        <taxon>Halobacteriales</taxon>
        <taxon>Haloferacaceae</taxon>
        <taxon>Halobaculum</taxon>
    </lineage>
</organism>
<keyword evidence="6 9" id="KW-0560">Oxidoreductase</keyword>
<evidence type="ECO:0000313" key="13">
    <source>
        <dbReference type="EMBL" id="MXR41492.1"/>
    </source>
</evidence>
<dbReference type="SUPFAM" id="SSF50129">
    <property type="entry name" value="GroES-like"/>
    <property type="match status" value="1"/>
</dbReference>
<dbReference type="SUPFAM" id="SSF51735">
    <property type="entry name" value="NAD(P)-binding Rossmann-fold domains"/>
    <property type="match status" value="1"/>
</dbReference>
<keyword evidence="7 9" id="KW-0520">NAD</keyword>
<comment type="catalytic activity">
    <reaction evidence="9">
        <text>D-glucose + NADP(+) = D-glucono-1,5-lactone + NADPH + H(+)</text>
        <dbReference type="Rhea" id="RHEA:14405"/>
        <dbReference type="ChEBI" id="CHEBI:4167"/>
        <dbReference type="ChEBI" id="CHEBI:15378"/>
        <dbReference type="ChEBI" id="CHEBI:16217"/>
        <dbReference type="ChEBI" id="CHEBI:57783"/>
        <dbReference type="ChEBI" id="CHEBI:58349"/>
        <dbReference type="EC" id="1.1.1.47"/>
    </reaction>
</comment>
<keyword evidence="4 9" id="KW-0862">Zinc</keyword>
<dbReference type="InterPro" id="IPR026583">
    <property type="entry name" value="Glc_1-DH_arc"/>
</dbReference>
<feature type="binding site" evidence="9">
    <location>
        <position position="299"/>
    </location>
    <ligand>
        <name>substrate</name>
    </ligand>
</feature>
<dbReference type="InterPro" id="IPR013154">
    <property type="entry name" value="ADH-like_N"/>
</dbReference>
<dbReference type="HAMAP" id="MF_02127">
    <property type="entry name" value="Glucose_DH"/>
    <property type="match status" value="1"/>
</dbReference>
<evidence type="ECO:0000256" key="5">
    <source>
        <dbReference type="ARBA" id="ARBA00022857"/>
    </source>
</evidence>
<evidence type="ECO:0000256" key="9">
    <source>
        <dbReference type="HAMAP-Rule" id="MF_02127"/>
    </source>
</evidence>
<feature type="domain" description="Alcohol dehydrogenase-like N-terminal" evidence="11">
    <location>
        <begin position="25"/>
        <end position="138"/>
    </location>
</feature>
<dbReference type="GO" id="GO:0008270">
    <property type="term" value="F:zinc ion binding"/>
    <property type="evidence" value="ECO:0007669"/>
    <property type="project" value="UniProtKB-UniRule"/>
</dbReference>
<proteinExistence type="inferred from homology"/>
<reference evidence="13 14" key="1">
    <citation type="submission" date="2019-12" db="EMBL/GenBank/DDBJ databases">
        <title>Isolation and characterization of three novel carbon monoxide-oxidizing members of Halobacteria from salione crusts and soils.</title>
        <authorList>
            <person name="Myers M.R."/>
            <person name="King G.M."/>
        </authorList>
    </citation>
    <scope>NUCLEOTIDE SEQUENCE [LARGE SCALE GENOMIC DNA]</scope>
    <source>
        <strain evidence="13 14">WSA2</strain>
    </source>
</reference>
<accession>A0A6B0SYT3</accession>
<feature type="binding site" evidence="9">
    <location>
        <begin position="268"/>
        <end position="270"/>
    </location>
    <ligand>
        <name>NADP(+)</name>
        <dbReference type="ChEBI" id="CHEBI:58349"/>
    </ligand>
</feature>
<evidence type="ECO:0000256" key="2">
    <source>
        <dbReference type="ARBA" id="ARBA00022723"/>
    </source>
</evidence>
<feature type="binding site" evidence="9">
    <location>
        <begin position="297"/>
        <end position="299"/>
    </location>
    <ligand>
        <name>NADP(+)</name>
        <dbReference type="ChEBI" id="CHEBI:58349"/>
    </ligand>
</feature>
<evidence type="ECO:0000256" key="3">
    <source>
        <dbReference type="ARBA" id="ARBA00022741"/>
    </source>
</evidence>
<sequence>MKAIAVRRGEGSPSVVEKPRPDPDEGEALVRTLRVGVDGTDHEVIAGSHGGYPEGEDHIVLGHEAVGVVVDPNGTGLSEGDVVVPTVRRRPNGSNDYFARGEPDMAPAEQYHERGIDGAHGFMSEYFTSPAEHLVHCPPELADLGFLVEPASITEKAIEHARASRSAFEWDPESAFVLGNGSLGLLTVAMLRESFDRLYCLGRRDRPDPTIDLIDELGATYVDSRETAVDEVPAAYEPMDLVYEATGHARHAFETVEALAPNGVGALLGVPGDWTFEVDGGALHRELVLHNKALVGSVNSNVRHFGRAVESVAALPDWFTDDLVTGVYGLDEFERAFDDDDTTIKTAVEFGSR</sequence>
<dbReference type="InterPro" id="IPR011032">
    <property type="entry name" value="GroES-like_sf"/>
</dbReference>